<dbReference type="EMBL" id="WQNE01000028">
    <property type="protein sequence ID" value="MVT76770.1"/>
    <property type="molecule type" value="Genomic_DNA"/>
</dbReference>
<evidence type="ECO:0000313" key="2">
    <source>
        <dbReference type="Proteomes" id="UP000449969"/>
    </source>
</evidence>
<dbReference type="AlphaFoldDB" id="A0A844TQF9"/>
<reference evidence="1 2" key="1">
    <citation type="submission" date="2019-12" db="EMBL/GenBank/DDBJ databases">
        <title>Draft genome sequences Bradyrhizobium cajani AMBPC1010, Bradyrhizobium pachyrhizi AMBPC1040 and Bradyrhizobium yuanmingense ALSPC3051, three plant growth promoting strains isolated from nodules of Cajanus cajan L. in Dominican Republic.</title>
        <authorList>
            <person name="Flores-Felix J.D."/>
            <person name="Araujo J."/>
            <person name="Diaz-Alcantara C."/>
            <person name="Gonzalez-Andres F."/>
            <person name="Velazquez E."/>
        </authorList>
    </citation>
    <scope>NUCLEOTIDE SEQUENCE [LARGE SCALE GENOMIC DNA]</scope>
    <source>
        <strain evidence="1 2">1010</strain>
    </source>
</reference>
<evidence type="ECO:0000313" key="1">
    <source>
        <dbReference type="EMBL" id="MVT76770.1"/>
    </source>
</evidence>
<accession>A0A844TQF9</accession>
<gene>
    <name evidence="1" type="primary">flaF</name>
    <name evidence="1" type="ORF">GPL20_27635</name>
</gene>
<protein>
    <submittedName>
        <fullName evidence="1">Flagellar biosynthesis regulator FlaF</fullName>
    </submittedName>
</protein>
<dbReference type="Pfam" id="PF07309">
    <property type="entry name" value="FlaF"/>
    <property type="match status" value="1"/>
</dbReference>
<keyword evidence="1" id="KW-0282">Flagellum</keyword>
<comment type="caution">
    <text evidence="1">The sequence shown here is derived from an EMBL/GenBank/DDBJ whole genome shotgun (WGS) entry which is preliminary data.</text>
</comment>
<dbReference type="RefSeq" id="WP_157333598.1">
    <property type="nucleotide sequence ID" value="NZ_JANADL010000038.1"/>
</dbReference>
<name>A0A844TQF9_9BRAD</name>
<dbReference type="GO" id="GO:0044781">
    <property type="term" value="P:bacterial-type flagellum organization"/>
    <property type="evidence" value="ECO:0007669"/>
    <property type="project" value="InterPro"/>
</dbReference>
<sequence length="122" mass="13328">MSSSAASAYARVATTTASPRDIEAQTLLKAANKLQDAINSADPLSEQTMQALMFNRKLWTIFLSEAMRDTNPQPLDVRQKIANISVFVLSQTAALQAAPQFDHFRPLIEINRNIAAGLSGRP</sequence>
<keyword evidence="1" id="KW-0966">Cell projection</keyword>
<keyword evidence="1" id="KW-0969">Cilium</keyword>
<organism evidence="1 2">
    <name type="scientific">Bradyrhizobium cajani</name>
    <dbReference type="NCBI Taxonomy" id="1928661"/>
    <lineage>
        <taxon>Bacteria</taxon>
        <taxon>Pseudomonadati</taxon>
        <taxon>Pseudomonadota</taxon>
        <taxon>Alphaproteobacteria</taxon>
        <taxon>Hyphomicrobiales</taxon>
        <taxon>Nitrobacteraceae</taxon>
        <taxon>Bradyrhizobium</taxon>
    </lineage>
</organism>
<proteinExistence type="predicted"/>
<keyword evidence="2" id="KW-1185">Reference proteome</keyword>
<dbReference type="Proteomes" id="UP000449969">
    <property type="component" value="Unassembled WGS sequence"/>
</dbReference>
<dbReference type="OrthoDB" id="8563081at2"/>
<dbReference type="InterPro" id="IPR010845">
    <property type="entry name" value="FlaF"/>
</dbReference>
<dbReference type="NCBIfam" id="NF009435">
    <property type="entry name" value="PRK12794.1"/>
    <property type="match status" value="1"/>
</dbReference>